<comment type="similarity">
    <text evidence="1 2">Belongs to the iron/ascorbate-dependent oxidoreductase family.</text>
</comment>
<dbReference type="InterPro" id="IPR005123">
    <property type="entry name" value="Oxoglu/Fe-dep_dioxygenase_dom"/>
</dbReference>
<keyword evidence="4" id="KW-0223">Dioxygenase</keyword>
<dbReference type="Gene3D" id="2.60.120.330">
    <property type="entry name" value="B-lactam Antibiotic, Isopenicillin N Synthase, Chain"/>
    <property type="match status" value="1"/>
</dbReference>
<keyword evidence="2" id="KW-0560">Oxidoreductase</keyword>
<evidence type="ECO:0000313" key="4">
    <source>
        <dbReference type="EMBL" id="KNG91207.1"/>
    </source>
</evidence>
<dbReference type="SUPFAM" id="SSF51197">
    <property type="entry name" value="Clavaminate synthase-like"/>
    <property type="match status" value="1"/>
</dbReference>
<dbReference type="InterPro" id="IPR044861">
    <property type="entry name" value="IPNS-like_FE2OG_OXY"/>
</dbReference>
<dbReference type="Pfam" id="PF03171">
    <property type="entry name" value="2OG-FeII_Oxy"/>
    <property type="match status" value="1"/>
</dbReference>
<keyword evidence="5" id="KW-1185">Reference proteome</keyword>
<protein>
    <submittedName>
        <fullName evidence="4">Leucoanthocyanidin dioxygenase</fullName>
    </submittedName>
</protein>
<dbReference type="Pfam" id="PF14226">
    <property type="entry name" value="DIOX_N"/>
    <property type="match status" value="1"/>
</dbReference>
<feature type="domain" description="Fe2OG dioxygenase" evidence="3">
    <location>
        <begin position="172"/>
        <end position="289"/>
    </location>
</feature>
<evidence type="ECO:0000313" key="5">
    <source>
        <dbReference type="Proteomes" id="UP000037505"/>
    </source>
</evidence>
<dbReference type="Proteomes" id="UP000037505">
    <property type="component" value="Unassembled WGS sequence"/>
</dbReference>
<proteinExistence type="inferred from homology"/>
<comment type="caution">
    <text evidence="4">The sequence shown here is derived from an EMBL/GenBank/DDBJ whole genome shotgun (WGS) entry which is preliminary data.</text>
</comment>
<dbReference type="InterPro" id="IPR026992">
    <property type="entry name" value="DIOX_N"/>
</dbReference>
<reference evidence="4 5" key="1">
    <citation type="submission" date="2014-06" db="EMBL/GenBank/DDBJ databases">
        <title>The Genome of the Aflatoxigenic Filamentous Fungus Aspergillus nomius.</title>
        <authorList>
            <person name="Moore M.G."/>
            <person name="Shannon B.M."/>
            <person name="Brian M.M."/>
        </authorList>
    </citation>
    <scope>NUCLEOTIDE SEQUENCE [LARGE SCALE GENOMIC DNA]</scope>
    <source>
        <strain evidence="4 5">NRRL 13137</strain>
    </source>
</reference>
<dbReference type="GO" id="GO:0046872">
    <property type="term" value="F:metal ion binding"/>
    <property type="evidence" value="ECO:0007669"/>
    <property type="project" value="UniProtKB-KW"/>
</dbReference>
<name>A0A0L1JHM9_ASPN3</name>
<dbReference type="OrthoDB" id="288590at2759"/>
<evidence type="ECO:0000259" key="3">
    <source>
        <dbReference type="PROSITE" id="PS51471"/>
    </source>
</evidence>
<keyword evidence="2" id="KW-0408">Iron</keyword>
<dbReference type="AlphaFoldDB" id="A0A0L1JHM9"/>
<dbReference type="InterPro" id="IPR050231">
    <property type="entry name" value="Iron_ascorbate_oxido_reductase"/>
</dbReference>
<dbReference type="PROSITE" id="PS51471">
    <property type="entry name" value="FE2OG_OXY"/>
    <property type="match status" value="1"/>
</dbReference>
<dbReference type="GO" id="GO:0044283">
    <property type="term" value="P:small molecule biosynthetic process"/>
    <property type="evidence" value="ECO:0007669"/>
    <property type="project" value="UniProtKB-ARBA"/>
</dbReference>
<organism evidence="4 5">
    <name type="scientific">Aspergillus nomiae NRRL (strain ATCC 15546 / NRRL 13137 / CBS 260.88 / M93)</name>
    <dbReference type="NCBI Taxonomy" id="1509407"/>
    <lineage>
        <taxon>Eukaryota</taxon>
        <taxon>Fungi</taxon>
        <taxon>Dikarya</taxon>
        <taxon>Ascomycota</taxon>
        <taxon>Pezizomycotina</taxon>
        <taxon>Eurotiomycetes</taxon>
        <taxon>Eurotiomycetidae</taxon>
        <taxon>Eurotiales</taxon>
        <taxon>Aspergillaceae</taxon>
        <taxon>Aspergillus</taxon>
        <taxon>Aspergillus subgen. Circumdati</taxon>
    </lineage>
</organism>
<dbReference type="PANTHER" id="PTHR47990">
    <property type="entry name" value="2-OXOGLUTARATE (2OG) AND FE(II)-DEPENDENT OXYGENASE SUPERFAMILY PROTEIN-RELATED"/>
    <property type="match status" value="1"/>
</dbReference>
<evidence type="ECO:0000256" key="2">
    <source>
        <dbReference type="RuleBase" id="RU003682"/>
    </source>
</evidence>
<accession>A0A0L1JHM9</accession>
<dbReference type="GeneID" id="26802390"/>
<gene>
    <name evidence="4" type="ORF">ANOM_000586</name>
</gene>
<dbReference type="STRING" id="1509407.A0A0L1JHM9"/>
<dbReference type="InterPro" id="IPR027443">
    <property type="entry name" value="IPNS-like_sf"/>
</dbReference>
<keyword evidence="2" id="KW-0479">Metal-binding</keyword>
<sequence length="328" mass="37214">MSETLDLSLLKGTPEQREQISAELLHGLKTRGGVKLKNHGLPDKLVHELFDWTRKFFALPHEDKMLAKHPPEANPNRGYCYVGQESISSISGYEKGLPQGRFVRDIKETVDFGSPRDELVDNIWVPEEKLPGFRKFMEDFYETCFKLELEILAALAKALGVDENQMVALHNKAENEFRILHYPEVPASELADGTATRIAEHTDFGSITMLFQDSVGGLQVEDQQNPGVFRGIESADKTEIILNIGDSMQRLTNDTFRAACHRVTYPPSVKVGTEAVIPERYSIAYFAKPNRSASLFPFKEFITPSTPCRYEDINAWDFQNLRISRLFK</sequence>
<dbReference type="GO" id="GO:0051213">
    <property type="term" value="F:dioxygenase activity"/>
    <property type="evidence" value="ECO:0007669"/>
    <property type="project" value="UniProtKB-KW"/>
</dbReference>
<dbReference type="RefSeq" id="XP_015412130.1">
    <property type="nucleotide sequence ID" value="XM_015545844.1"/>
</dbReference>
<evidence type="ECO:0000256" key="1">
    <source>
        <dbReference type="ARBA" id="ARBA00008056"/>
    </source>
</evidence>
<dbReference type="PRINTS" id="PR00682">
    <property type="entry name" value="IPNSYNTHASE"/>
</dbReference>
<dbReference type="EMBL" id="JNOM01000005">
    <property type="protein sequence ID" value="KNG91207.1"/>
    <property type="molecule type" value="Genomic_DNA"/>
</dbReference>